<evidence type="ECO:0000313" key="2">
    <source>
        <dbReference type="EMBL" id="PKU51898.1"/>
    </source>
</evidence>
<protein>
    <recommendedName>
        <fullName evidence="1">Immunity MXAN-0049 protein domain-containing protein</fullName>
    </recommendedName>
</protein>
<reference evidence="2 3" key="1">
    <citation type="submission" date="2017-10" db="EMBL/GenBank/DDBJ databases">
        <title>Draft genome of Lysinibacillus fusiformis strain Juneja, a laboratory-derived pathogen of Drosophila melanogaster.</title>
        <authorList>
            <person name="Smith B.R."/>
            <person name="Unckless R.L."/>
        </authorList>
    </citation>
    <scope>NUCLEOTIDE SEQUENCE [LARGE SCALE GENOMIC DNA]</scope>
    <source>
        <strain evidence="2 3">Juneja</strain>
    </source>
</reference>
<evidence type="ECO:0000313" key="3">
    <source>
        <dbReference type="Proteomes" id="UP000234956"/>
    </source>
</evidence>
<gene>
    <name evidence="2" type="ORF">CRI88_05875</name>
</gene>
<proteinExistence type="predicted"/>
<dbReference type="Proteomes" id="UP000234956">
    <property type="component" value="Unassembled WGS sequence"/>
</dbReference>
<dbReference type="InterPro" id="IPR012433">
    <property type="entry name" value="Imm11"/>
</dbReference>
<comment type="caution">
    <text evidence="2">The sequence shown here is derived from an EMBL/GenBank/DDBJ whole genome shotgun (WGS) entry which is preliminary data.</text>
</comment>
<sequence>MFFVMNVVNLVPCLDMKKSEYRLLLKSLPDGPIKLLTVKYIPNSLEGYHIVRMKGHTGKIIVDGLFIKACKEEKIKGVIFVKEGSTQRPEFVEM</sequence>
<dbReference type="Pfam" id="PF07791">
    <property type="entry name" value="Imm11"/>
    <property type="match status" value="1"/>
</dbReference>
<accession>A0A2I0V0P9</accession>
<organism evidence="2 3">
    <name type="scientific">Lysinibacillus fusiformis</name>
    <dbReference type="NCBI Taxonomy" id="28031"/>
    <lineage>
        <taxon>Bacteria</taxon>
        <taxon>Bacillati</taxon>
        <taxon>Bacillota</taxon>
        <taxon>Bacilli</taxon>
        <taxon>Bacillales</taxon>
        <taxon>Bacillaceae</taxon>
        <taxon>Lysinibacillus</taxon>
    </lineage>
</organism>
<name>A0A2I0V0P9_9BACI</name>
<dbReference type="AlphaFoldDB" id="A0A2I0V0P9"/>
<feature type="domain" description="Immunity MXAN-0049 protein" evidence="1">
    <location>
        <begin position="2"/>
        <end position="82"/>
    </location>
</feature>
<evidence type="ECO:0000259" key="1">
    <source>
        <dbReference type="Pfam" id="PF07791"/>
    </source>
</evidence>
<dbReference type="EMBL" id="PDFK01000002">
    <property type="protein sequence ID" value="PKU51898.1"/>
    <property type="molecule type" value="Genomic_DNA"/>
</dbReference>